<organism evidence="2 3">
    <name type="scientific">Pseudomyxococcus hansupus</name>
    <dbReference type="NCBI Taxonomy" id="1297742"/>
    <lineage>
        <taxon>Bacteria</taxon>
        <taxon>Pseudomonadati</taxon>
        <taxon>Myxococcota</taxon>
        <taxon>Myxococcia</taxon>
        <taxon>Myxococcales</taxon>
        <taxon>Cystobacterineae</taxon>
        <taxon>Myxococcaceae</taxon>
        <taxon>Pseudomyxococcus</taxon>
    </lineage>
</organism>
<dbReference type="InterPro" id="IPR043472">
    <property type="entry name" value="Macro_dom-like"/>
</dbReference>
<keyword evidence="2" id="KW-0031">Aminopeptidase</keyword>
<sequence length="163" mass="17006">MSQTTTHDIGLEGLDTLGGVDALCLFIAEDDRPLPSSAGFVDWRLCGTLSRVLKAGFFTGAKDDWLLLPSDGKLEVPRVFVVGLGARQKLDASALNEALAGAGRVLSKAKVDSVALEVPSGGQLEDAARADAFQKGFLPAFKGARVAVLADKGLVKSLPARKG</sequence>
<dbReference type="GO" id="GO:0070006">
    <property type="term" value="F:metalloaminopeptidase activity"/>
    <property type="evidence" value="ECO:0007669"/>
    <property type="project" value="InterPro"/>
</dbReference>
<protein>
    <submittedName>
        <fullName evidence="2">Cytosol aminopeptidase</fullName>
    </submittedName>
</protein>
<reference evidence="2 3" key="1">
    <citation type="journal article" date="2016" name="PLoS ONE">
        <title>Complete Genome Sequence and Comparative Genomics of a Novel Myxobacterium Myxococcus hansupus.</title>
        <authorList>
            <person name="Sharma G."/>
            <person name="Narwani T."/>
            <person name="Subramanian S."/>
        </authorList>
    </citation>
    <scope>NUCLEOTIDE SEQUENCE [LARGE SCALE GENOMIC DNA]</scope>
    <source>
        <strain evidence="3">mixupus</strain>
    </source>
</reference>
<dbReference type="EMBL" id="CP012109">
    <property type="protein sequence ID" value="AKQ65220.1"/>
    <property type="molecule type" value="Genomic_DNA"/>
</dbReference>
<dbReference type="RefSeq" id="WP_002639908.1">
    <property type="nucleotide sequence ID" value="NZ_CP012109.1"/>
</dbReference>
<keyword evidence="2" id="KW-0378">Hydrolase</keyword>
<dbReference type="Pfam" id="PF02789">
    <property type="entry name" value="Peptidase_M17_N"/>
    <property type="match status" value="1"/>
</dbReference>
<keyword evidence="2" id="KW-0645">Protease</keyword>
<name>A0A0H4WV67_9BACT</name>
<gene>
    <name evidence="2" type="ORF">A176_002132</name>
</gene>
<dbReference type="OrthoDB" id="5381747at2"/>
<dbReference type="Proteomes" id="UP000009026">
    <property type="component" value="Chromosome"/>
</dbReference>
<accession>A0A0H4WV67</accession>
<evidence type="ECO:0000313" key="3">
    <source>
        <dbReference type="Proteomes" id="UP000009026"/>
    </source>
</evidence>
<dbReference type="PATRIC" id="fig|1297742.4.peg.2156"/>
<dbReference type="InterPro" id="IPR008283">
    <property type="entry name" value="Peptidase_M17_N"/>
</dbReference>
<evidence type="ECO:0000313" key="2">
    <source>
        <dbReference type="EMBL" id="AKQ65220.1"/>
    </source>
</evidence>
<dbReference type="GO" id="GO:0006508">
    <property type="term" value="P:proteolysis"/>
    <property type="evidence" value="ECO:0007669"/>
    <property type="project" value="InterPro"/>
</dbReference>
<dbReference type="AlphaFoldDB" id="A0A0H4WV67"/>
<dbReference type="Gene3D" id="3.40.220.10">
    <property type="entry name" value="Leucine Aminopeptidase, subunit E, domain 1"/>
    <property type="match status" value="1"/>
</dbReference>
<feature type="domain" description="Peptidase M17 leucyl aminopeptidase N-terminal" evidence="1">
    <location>
        <begin position="30"/>
        <end position="130"/>
    </location>
</feature>
<dbReference type="SUPFAM" id="SSF52949">
    <property type="entry name" value="Macro domain-like"/>
    <property type="match status" value="1"/>
</dbReference>
<dbReference type="KEGG" id="mym:A176_002132"/>
<keyword evidence="3" id="KW-1185">Reference proteome</keyword>
<proteinExistence type="predicted"/>
<evidence type="ECO:0000259" key="1">
    <source>
        <dbReference type="Pfam" id="PF02789"/>
    </source>
</evidence>
<dbReference type="STRING" id="1297742.A176_002132"/>